<dbReference type="EMBL" id="PDCJ01000001">
    <property type="protein sequence ID" value="PEG31612.1"/>
    <property type="molecule type" value="Genomic_DNA"/>
</dbReference>
<proteinExistence type="predicted"/>
<dbReference type="STRING" id="137838.GCA_001458595_03049"/>
<keyword evidence="2" id="KW-1185">Reference proteome</keyword>
<protein>
    <submittedName>
        <fullName evidence="1">Uncharacterized protein</fullName>
    </submittedName>
</protein>
<gene>
    <name evidence="1" type="ORF">CQ394_07895</name>
</gene>
<comment type="caution">
    <text evidence="1">The sequence shown here is derived from an EMBL/GenBank/DDBJ whole genome shotgun (WGS) entry which is preliminary data.</text>
</comment>
<dbReference type="AlphaFoldDB" id="A0A2A7MIE5"/>
<reference evidence="1 2" key="1">
    <citation type="submission" date="2017-10" db="EMBL/GenBank/DDBJ databases">
        <title>Effective Description of Clostridium neonatale sp. nov. linked to necrotizing enterocolitis in neonates and a clarification of species assignable to the genus Clostridium (Prazmowski 1880) emend. Lawson and Rainey 2016.</title>
        <authorList>
            <person name="Bernard K."/>
            <person name="Burdz T."/>
            <person name="Wiebe D."/>
            <person name="Balcewich B."/>
            <person name="Alfa M."/>
            <person name="Bernier A.-M."/>
        </authorList>
    </citation>
    <scope>NUCLEOTIDE SEQUENCE [LARGE SCALE GENOMIC DNA]</scope>
    <source>
        <strain evidence="1 2">LCDC99A005</strain>
    </source>
</reference>
<evidence type="ECO:0000313" key="2">
    <source>
        <dbReference type="Proteomes" id="UP000220840"/>
    </source>
</evidence>
<dbReference type="Proteomes" id="UP000220840">
    <property type="component" value="Unassembled WGS sequence"/>
</dbReference>
<evidence type="ECO:0000313" key="1">
    <source>
        <dbReference type="EMBL" id="PEG31612.1"/>
    </source>
</evidence>
<organism evidence="1 2">
    <name type="scientific">Clostridium neonatale</name>
    <dbReference type="NCBI Taxonomy" id="137838"/>
    <lineage>
        <taxon>Bacteria</taxon>
        <taxon>Bacillati</taxon>
        <taxon>Bacillota</taxon>
        <taxon>Clostridia</taxon>
        <taxon>Eubacteriales</taxon>
        <taxon>Clostridiaceae</taxon>
        <taxon>Clostridium</taxon>
    </lineage>
</organism>
<dbReference type="RefSeq" id="WP_058295767.1">
    <property type="nucleotide sequence ID" value="NZ_CAMRXG010000052.1"/>
</dbReference>
<sequence>MQRKFINVKKLCMSIIILTIPVQMIGCSSINSSDMIKMIDGGQEISIELNQPDYTIDVKGTQQEENTWIQLDRLKTFNTGFRQAFDELFNIKTVTENSINGKSGCISVDSIGDRNGNTTIIDSLRNKVFATKYLGDSTVKENVAKLAS</sequence>
<dbReference type="OrthoDB" id="1939536at2"/>
<accession>A0A2A7MIE5</accession>
<name>A0A2A7MIE5_9CLOT</name>